<accession>A0AAD9P5P7</accession>
<evidence type="ECO:0000313" key="3">
    <source>
        <dbReference type="Proteomes" id="UP001209878"/>
    </source>
</evidence>
<dbReference type="PROSITE" id="PS50878">
    <property type="entry name" value="RT_POL"/>
    <property type="match status" value="1"/>
</dbReference>
<dbReference type="AlphaFoldDB" id="A0AAD9P5P7"/>
<evidence type="ECO:0000259" key="1">
    <source>
        <dbReference type="PROSITE" id="PS50878"/>
    </source>
</evidence>
<evidence type="ECO:0000313" key="2">
    <source>
        <dbReference type="EMBL" id="KAK2188624.1"/>
    </source>
</evidence>
<dbReference type="InterPro" id="IPR000477">
    <property type="entry name" value="RT_dom"/>
</dbReference>
<protein>
    <recommendedName>
        <fullName evidence="1">Reverse transcriptase domain-containing protein</fullName>
    </recommendedName>
</protein>
<feature type="domain" description="Reverse transcriptase" evidence="1">
    <location>
        <begin position="1"/>
        <end position="113"/>
    </location>
</feature>
<dbReference type="EMBL" id="JAODUO010000126">
    <property type="protein sequence ID" value="KAK2188624.1"/>
    <property type="molecule type" value="Genomic_DNA"/>
</dbReference>
<dbReference type="PANTHER" id="PTHR47027:SF20">
    <property type="entry name" value="REVERSE TRANSCRIPTASE-LIKE PROTEIN WITH RNA-DIRECTED DNA POLYMERASE DOMAIN"/>
    <property type="match status" value="1"/>
</dbReference>
<dbReference type="Proteomes" id="UP001209878">
    <property type="component" value="Unassembled WGS sequence"/>
</dbReference>
<comment type="caution">
    <text evidence="2">The sequence shown here is derived from an EMBL/GenBank/DDBJ whole genome shotgun (WGS) entry which is preliminary data.</text>
</comment>
<keyword evidence="3" id="KW-1185">Reference proteome</keyword>
<gene>
    <name evidence="2" type="ORF">NP493_126g00031</name>
</gene>
<proteinExistence type="predicted"/>
<sequence>MWLQRSTVDMVFCLRQIQEKCIEQNRPLYMVYVDFSKAFEVLRTGMMANVSVGGGVLESFSLTNGVKQGCVLAPTLFSIFLSAMLDEAFRDMGDGVYIQSRQSADLFNVALIQ</sequence>
<dbReference type="PANTHER" id="PTHR47027">
    <property type="entry name" value="REVERSE TRANSCRIPTASE DOMAIN-CONTAINING PROTEIN"/>
    <property type="match status" value="1"/>
</dbReference>
<reference evidence="2" key="1">
    <citation type="journal article" date="2023" name="Mol. Biol. Evol.">
        <title>Third-Generation Sequencing Reveals the Adaptive Role of the Epigenome in Three Deep-Sea Polychaetes.</title>
        <authorList>
            <person name="Perez M."/>
            <person name="Aroh O."/>
            <person name="Sun Y."/>
            <person name="Lan Y."/>
            <person name="Juniper S.K."/>
            <person name="Young C.R."/>
            <person name="Angers B."/>
            <person name="Qian P.Y."/>
        </authorList>
    </citation>
    <scope>NUCLEOTIDE SEQUENCE</scope>
    <source>
        <strain evidence="2">R07B-5</strain>
    </source>
</reference>
<name>A0AAD9P5P7_RIDPI</name>
<organism evidence="2 3">
    <name type="scientific">Ridgeia piscesae</name>
    <name type="common">Tubeworm</name>
    <dbReference type="NCBI Taxonomy" id="27915"/>
    <lineage>
        <taxon>Eukaryota</taxon>
        <taxon>Metazoa</taxon>
        <taxon>Spiralia</taxon>
        <taxon>Lophotrochozoa</taxon>
        <taxon>Annelida</taxon>
        <taxon>Polychaeta</taxon>
        <taxon>Sedentaria</taxon>
        <taxon>Canalipalpata</taxon>
        <taxon>Sabellida</taxon>
        <taxon>Siboglinidae</taxon>
        <taxon>Ridgeia</taxon>
    </lineage>
</organism>